<evidence type="ECO:0000259" key="1">
    <source>
        <dbReference type="Pfam" id="PF17765"/>
    </source>
</evidence>
<sequence length="271" mass="31366">MNVINKSDTQRLIVTRTLWQARTRRNTSDIPGFTAAFGVRSDVGITQAETAQLAGVSRRWYNNLEAGRPANYSDAFLHAVRRILDLNDEEWDIVYRVTRGRTPATAMVSPLSGLLSDPIRTLVEESQTWGVYLNDYRWDVLAYNAKTLDYFPWMLHGINVMEWALTWPEARTQLINWQDEWALPMISQLRVHAEEWRHDERLRTVIETVRADPTARKLWDAPNLPSMTHPASHQPRRLYLPRQGGKEFAIRLIALTPLELQSCRMMAVTPE</sequence>
<feature type="domain" description="MmyB-like transcription regulator ligand binding" evidence="1">
    <location>
        <begin position="118"/>
        <end position="242"/>
    </location>
</feature>
<evidence type="ECO:0000313" key="2">
    <source>
        <dbReference type="EMBL" id="XDQ58027.1"/>
    </source>
</evidence>
<reference evidence="2" key="1">
    <citation type="submission" date="2024-07" db="EMBL/GenBank/DDBJ databases">
        <authorList>
            <person name="Yu S.T."/>
        </authorList>
    </citation>
    <scope>NUCLEOTIDE SEQUENCE</scope>
    <source>
        <strain evidence="2">R41</strain>
    </source>
</reference>
<proteinExistence type="predicted"/>
<dbReference type="SUPFAM" id="SSF47413">
    <property type="entry name" value="lambda repressor-like DNA-binding domains"/>
    <property type="match status" value="1"/>
</dbReference>
<dbReference type="CDD" id="cd00093">
    <property type="entry name" value="HTH_XRE"/>
    <property type="match status" value="1"/>
</dbReference>
<dbReference type="PANTHER" id="PTHR35010:SF2">
    <property type="entry name" value="BLL4672 PROTEIN"/>
    <property type="match status" value="1"/>
</dbReference>
<dbReference type="Pfam" id="PF13560">
    <property type="entry name" value="HTH_31"/>
    <property type="match status" value="1"/>
</dbReference>
<dbReference type="Gene3D" id="1.10.260.40">
    <property type="entry name" value="lambda repressor-like DNA-binding domains"/>
    <property type="match status" value="1"/>
</dbReference>
<dbReference type="RefSeq" id="WP_369251086.1">
    <property type="nucleotide sequence ID" value="NZ_CP163443.1"/>
</dbReference>
<dbReference type="GO" id="GO:0003677">
    <property type="term" value="F:DNA binding"/>
    <property type="evidence" value="ECO:0007669"/>
    <property type="project" value="InterPro"/>
</dbReference>
<dbReference type="InterPro" id="IPR001387">
    <property type="entry name" value="Cro/C1-type_HTH"/>
</dbReference>
<organism evidence="2">
    <name type="scientific">Streptomyces sp. R41</name>
    <dbReference type="NCBI Taxonomy" id="3238632"/>
    <lineage>
        <taxon>Bacteria</taxon>
        <taxon>Bacillati</taxon>
        <taxon>Actinomycetota</taxon>
        <taxon>Actinomycetes</taxon>
        <taxon>Kitasatosporales</taxon>
        <taxon>Streptomycetaceae</taxon>
        <taxon>Streptomyces</taxon>
    </lineage>
</organism>
<name>A0AB39RVM1_9ACTN</name>
<dbReference type="Pfam" id="PF17765">
    <property type="entry name" value="MLTR_LBD"/>
    <property type="match status" value="1"/>
</dbReference>
<protein>
    <submittedName>
        <fullName evidence="2">Helix-turn-helix domain-containing protein</fullName>
    </submittedName>
</protein>
<dbReference type="PANTHER" id="PTHR35010">
    <property type="entry name" value="BLL4672 PROTEIN-RELATED"/>
    <property type="match status" value="1"/>
</dbReference>
<dbReference type="AlphaFoldDB" id="A0AB39RVM1"/>
<dbReference type="Gene3D" id="3.30.450.180">
    <property type="match status" value="1"/>
</dbReference>
<dbReference type="InterPro" id="IPR041413">
    <property type="entry name" value="MLTR_LBD"/>
</dbReference>
<gene>
    <name evidence="2" type="ORF">AB5J53_43480</name>
</gene>
<dbReference type="InterPro" id="IPR010982">
    <property type="entry name" value="Lambda_DNA-bd_dom_sf"/>
</dbReference>
<accession>A0AB39RVM1</accession>
<dbReference type="EMBL" id="CP163443">
    <property type="protein sequence ID" value="XDQ58027.1"/>
    <property type="molecule type" value="Genomic_DNA"/>
</dbReference>